<dbReference type="RefSeq" id="WP_190261035.1">
    <property type="nucleotide sequence ID" value="NZ_CP053923.1"/>
</dbReference>
<dbReference type="Proteomes" id="UP000516369">
    <property type="component" value="Chromosome"/>
</dbReference>
<dbReference type="EMBL" id="CP053923">
    <property type="protein sequence ID" value="QNT70556.1"/>
    <property type="molecule type" value="Genomic_DNA"/>
</dbReference>
<dbReference type="InterPro" id="IPR036388">
    <property type="entry name" value="WH-like_DNA-bd_sf"/>
</dbReference>
<proteinExistence type="predicted"/>
<keyword evidence="3" id="KW-1185">Reference proteome</keyword>
<evidence type="ECO:0000313" key="2">
    <source>
        <dbReference type="EMBL" id="QNT70556.1"/>
    </source>
</evidence>
<sequence length="181" mass="20198">MYADHTLTPKEAIRLCALGMLAQSPTTYMGLAHAIRHFVSRVVGPTPEIMGHSIELLKYEGLVAVVEGEGDSAVLQLTPAGQAEMQALLTAKLRPSNTELNRLLVALKFRFLHLLDAAAQRLEAEQLMEACEQEVLRLIDLRQHHAEDEGCLTLWLDHEIGALETRQAWLAAFRDRLPIRS</sequence>
<reference evidence="2 3" key="1">
    <citation type="submission" date="2020-05" db="EMBL/GenBank/DDBJ databases">
        <title>Complete closed genome sequence of Defluviicoccus vanus.</title>
        <authorList>
            <person name="Bessarab I."/>
            <person name="Arumugam K."/>
            <person name="Maszenan A.M."/>
            <person name="Seviour R.J."/>
            <person name="Williams R.B."/>
        </authorList>
    </citation>
    <scope>NUCLEOTIDE SEQUENCE [LARGE SCALE GENOMIC DNA]</scope>
    <source>
        <strain evidence="2 3">Ben 114</strain>
    </source>
</reference>
<name>A0A7H1N4C0_9PROT</name>
<accession>A0A7H1N4C0</accession>
<dbReference type="Gene3D" id="1.10.10.10">
    <property type="entry name" value="Winged helix-like DNA-binding domain superfamily/Winged helix DNA-binding domain"/>
    <property type="match status" value="1"/>
</dbReference>
<evidence type="ECO:0008006" key="4">
    <source>
        <dbReference type="Google" id="ProtNLM"/>
    </source>
</evidence>
<dbReference type="AlphaFoldDB" id="A0A7H1N4C0"/>
<dbReference type="Gene3D" id="1.20.1280.20">
    <property type="entry name" value="HscB, C-terminal domain"/>
    <property type="match status" value="1"/>
</dbReference>
<keyword evidence="1" id="KW-0143">Chaperone</keyword>
<dbReference type="InterPro" id="IPR036390">
    <property type="entry name" value="WH_DNA-bd_sf"/>
</dbReference>
<dbReference type="InterPro" id="IPR036386">
    <property type="entry name" value="HscB_C_sf"/>
</dbReference>
<evidence type="ECO:0000313" key="3">
    <source>
        <dbReference type="Proteomes" id="UP000516369"/>
    </source>
</evidence>
<gene>
    <name evidence="2" type="ORF">HQ394_16010</name>
</gene>
<dbReference type="SUPFAM" id="SSF46785">
    <property type="entry name" value="Winged helix' DNA-binding domain"/>
    <property type="match status" value="1"/>
</dbReference>
<evidence type="ECO:0000256" key="1">
    <source>
        <dbReference type="ARBA" id="ARBA00023186"/>
    </source>
</evidence>
<organism evidence="2 3">
    <name type="scientific">Defluviicoccus vanus</name>
    <dbReference type="NCBI Taxonomy" id="111831"/>
    <lineage>
        <taxon>Bacteria</taxon>
        <taxon>Pseudomonadati</taxon>
        <taxon>Pseudomonadota</taxon>
        <taxon>Alphaproteobacteria</taxon>
        <taxon>Rhodospirillales</taxon>
        <taxon>Rhodospirillaceae</taxon>
        <taxon>Defluviicoccus</taxon>
    </lineage>
</organism>
<dbReference type="KEGG" id="dvn:HQ394_16010"/>
<dbReference type="Pfam" id="PF14557">
    <property type="entry name" value="AphA_like"/>
    <property type="match status" value="1"/>
</dbReference>
<dbReference type="GO" id="GO:0051259">
    <property type="term" value="P:protein complex oligomerization"/>
    <property type="evidence" value="ECO:0007669"/>
    <property type="project" value="InterPro"/>
</dbReference>
<protein>
    <recommendedName>
        <fullName evidence="4">PadR family transcriptional regulator</fullName>
    </recommendedName>
</protein>
<dbReference type="InterPro" id="IPR029434">
    <property type="entry name" value="Put_trans_reg"/>
</dbReference>